<evidence type="ECO:0000313" key="3">
    <source>
        <dbReference type="EMBL" id="GEP93949.1"/>
    </source>
</evidence>
<protein>
    <submittedName>
        <fullName evidence="3">Membrane protein</fullName>
    </submittedName>
</protein>
<feature type="domain" description="Urease accessory protein UreH-like transmembrane" evidence="2">
    <location>
        <begin position="3"/>
        <end position="198"/>
    </location>
</feature>
<keyword evidence="1" id="KW-0812">Transmembrane</keyword>
<keyword evidence="4" id="KW-1185">Reference proteome</keyword>
<sequence>MIAAILLGFLGSFHCIGMCGPIALTLPVHHLQGGKKMGGILLYNAGRVAAYMLMGLLFGWLGRQFYIGGWQQGLSIALGVLLLASVIFHRYFRRLPRFTIWQGKIKTILGRLLAKQQFRTLAAIGFFNGFLPCGLVYLGIAGALATGDILQGALFMGAFGAGTLPAMVAVSWFGQLITLQWRTRIRRLIPVMVSMMAVLLILRGLNLGIPYISPAMQHTEEKVTVNCCHKPA</sequence>
<organism evidence="3 4">
    <name type="scientific">Chitinophaga cymbidii</name>
    <dbReference type="NCBI Taxonomy" id="1096750"/>
    <lineage>
        <taxon>Bacteria</taxon>
        <taxon>Pseudomonadati</taxon>
        <taxon>Bacteroidota</taxon>
        <taxon>Chitinophagia</taxon>
        <taxon>Chitinophagales</taxon>
        <taxon>Chitinophagaceae</taxon>
        <taxon>Chitinophaga</taxon>
    </lineage>
</organism>
<evidence type="ECO:0000256" key="1">
    <source>
        <dbReference type="SAM" id="Phobius"/>
    </source>
</evidence>
<dbReference type="Proteomes" id="UP000321436">
    <property type="component" value="Unassembled WGS sequence"/>
</dbReference>
<accession>A0A512RE28</accession>
<gene>
    <name evidence="3" type="ORF">CCY01nite_02090</name>
</gene>
<feature type="transmembrane region" description="Helical" evidence="1">
    <location>
        <begin position="152"/>
        <end position="176"/>
    </location>
</feature>
<dbReference type="Pfam" id="PF13386">
    <property type="entry name" value="DsbD_2"/>
    <property type="match status" value="1"/>
</dbReference>
<dbReference type="PANTHER" id="PTHR42208:SF1">
    <property type="entry name" value="HEAVY METAL TRANSPORTER"/>
    <property type="match status" value="1"/>
</dbReference>
<feature type="transmembrane region" description="Helical" evidence="1">
    <location>
        <begin position="73"/>
        <end position="92"/>
    </location>
</feature>
<dbReference type="RefSeq" id="WP_186830838.1">
    <property type="nucleotide sequence ID" value="NZ_BKAU01000001.1"/>
</dbReference>
<dbReference type="EMBL" id="BKAU01000001">
    <property type="protein sequence ID" value="GEP93949.1"/>
    <property type="molecule type" value="Genomic_DNA"/>
</dbReference>
<keyword evidence="1" id="KW-1133">Transmembrane helix</keyword>
<dbReference type="AlphaFoldDB" id="A0A512RE28"/>
<evidence type="ECO:0000313" key="4">
    <source>
        <dbReference type="Proteomes" id="UP000321436"/>
    </source>
</evidence>
<evidence type="ECO:0000259" key="2">
    <source>
        <dbReference type="Pfam" id="PF13386"/>
    </source>
</evidence>
<proteinExistence type="predicted"/>
<feature type="transmembrane region" description="Helical" evidence="1">
    <location>
        <begin position="188"/>
        <end position="212"/>
    </location>
</feature>
<feature type="transmembrane region" description="Helical" evidence="1">
    <location>
        <begin position="121"/>
        <end position="140"/>
    </location>
</feature>
<name>A0A512RE28_9BACT</name>
<keyword evidence="1" id="KW-0472">Membrane</keyword>
<feature type="transmembrane region" description="Helical" evidence="1">
    <location>
        <begin position="40"/>
        <end position="61"/>
    </location>
</feature>
<comment type="caution">
    <text evidence="3">The sequence shown here is derived from an EMBL/GenBank/DDBJ whole genome shotgun (WGS) entry which is preliminary data.</text>
</comment>
<feature type="transmembrane region" description="Helical" evidence="1">
    <location>
        <begin position="6"/>
        <end position="28"/>
    </location>
</feature>
<reference evidence="3 4" key="1">
    <citation type="submission" date="2019-07" db="EMBL/GenBank/DDBJ databases">
        <title>Whole genome shotgun sequence of Chitinophaga cymbidii NBRC 109752.</title>
        <authorList>
            <person name="Hosoyama A."/>
            <person name="Uohara A."/>
            <person name="Ohji S."/>
            <person name="Ichikawa N."/>
        </authorList>
    </citation>
    <scope>NUCLEOTIDE SEQUENCE [LARGE SCALE GENOMIC DNA]</scope>
    <source>
        <strain evidence="3 4">NBRC 109752</strain>
    </source>
</reference>
<dbReference type="PANTHER" id="PTHR42208">
    <property type="entry name" value="HEAVY METAL TRANSPORTER-RELATED"/>
    <property type="match status" value="1"/>
</dbReference>
<dbReference type="InterPro" id="IPR039447">
    <property type="entry name" value="UreH-like_TM_dom"/>
</dbReference>